<dbReference type="CDD" id="cd01335">
    <property type="entry name" value="Radical_SAM"/>
    <property type="match status" value="1"/>
</dbReference>
<evidence type="ECO:0000313" key="8">
    <source>
        <dbReference type="Proteomes" id="UP001595557"/>
    </source>
</evidence>
<dbReference type="Pfam" id="PF04055">
    <property type="entry name" value="Radical_SAM"/>
    <property type="match status" value="1"/>
</dbReference>
<evidence type="ECO:0000256" key="5">
    <source>
        <dbReference type="ARBA" id="ARBA00023014"/>
    </source>
</evidence>
<gene>
    <name evidence="7" type="ORF">ACFOD7_00865</name>
</gene>
<dbReference type="SUPFAM" id="SSF102114">
    <property type="entry name" value="Radical SAM enzymes"/>
    <property type="match status" value="1"/>
</dbReference>
<name>A0ABV7IAN2_9RHOB</name>
<reference evidence="8" key="1">
    <citation type="journal article" date="2019" name="Int. J. Syst. Evol. Microbiol.">
        <title>The Global Catalogue of Microorganisms (GCM) 10K type strain sequencing project: providing services to taxonomists for standard genome sequencing and annotation.</title>
        <authorList>
            <consortium name="The Broad Institute Genomics Platform"/>
            <consortium name="The Broad Institute Genome Sequencing Center for Infectious Disease"/>
            <person name="Wu L."/>
            <person name="Ma J."/>
        </authorList>
    </citation>
    <scope>NUCLEOTIDE SEQUENCE [LARGE SCALE GENOMIC DNA]</scope>
    <source>
        <strain evidence="8">KCTC 52239</strain>
    </source>
</reference>
<sequence>MVLQGTPFCNLNCTYCDLSRESRRTRIQMAPDLIERSFQEIFESPFLGDSLTVIWHSGEPLTLPIGYYEDAITRILQTRMACEREDVDVRFDIQTNGVLIDEAWCAFFLRHASHLDLGISCDGPVSMHDTFRKNWAGRASHAAVVRAFDLLASYGIAPKVIAVVTNLTLADPDAFFEFFWERRSQIRGFHFNVLADGGASADPALNYNASDRERYRSFYKRLLQLTKSRTEWGYDFEIKNLTLGLRRILTARSECVDEYEAQATAPLQSLNIDANGLVTSFYAGLAPDAFPNRYEGGMSLGNIRDTSLLEIATSQKLAIIARDFEQSRAACAAACPYFGVCPGGFELTKFARHGNFDGSETPECVIHVKALTDALLDDLEAHVATSAHHGLPV</sequence>
<dbReference type="SFLD" id="SFLDS00029">
    <property type="entry name" value="Radical_SAM"/>
    <property type="match status" value="1"/>
</dbReference>
<evidence type="ECO:0000256" key="1">
    <source>
        <dbReference type="ARBA" id="ARBA00001966"/>
    </source>
</evidence>
<dbReference type="InterPro" id="IPR058240">
    <property type="entry name" value="rSAM_sf"/>
</dbReference>
<comment type="cofactor">
    <cofactor evidence="1">
        <name>[4Fe-4S] cluster</name>
        <dbReference type="ChEBI" id="CHEBI:49883"/>
    </cofactor>
</comment>
<evidence type="ECO:0000256" key="3">
    <source>
        <dbReference type="ARBA" id="ARBA00022723"/>
    </source>
</evidence>
<dbReference type="RefSeq" id="WP_377706609.1">
    <property type="nucleotide sequence ID" value="NZ_JBHRTE010000004.1"/>
</dbReference>
<keyword evidence="8" id="KW-1185">Reference proteome</keyword>
<proteinExistence type="predicted"/>
<keyword evidence="5" id="KW-0411">Iron-sulfur</keyword>
<evidence type="ECO:0000256" key="2">
    <source>
        <dbReference type="ARBA" id="ARBA00022691"/>
    </source>
</evidence>
<dbReference type="Proteomes" id="UP001595557">
    <property type="component" value="Unassembled WGS sequence"/>
</dbReference>
<protein>
    <submittedName>
        <fullName evidence="7">Radical SAM protein</fullName>
    </submittedName>
</protein>
<keyword evidence="3" id="KW-0479">Metal-binding</keyword>
<dbReference type="Gene3D" id="3.20.20.70">
    <property type="entry name" value="Aldolase class I"/>
    <property type="match status" value="1"/>
</dbReference>
<comment type="caution">
    <text evidence="7">The sequence shown here is derived from an EMBL/GenBank/DDBJ whole genome shotgun (WGS) entry which is preliminary data.</text>
</comment>
<dbReference type="SFLD" id="SFLDG01067">
    <property type="entry name" value="SPASM/twitch_domain_containing"/>
    <property type="match status" value="1"/>
</dbReference>
<evidence type="ECO:0000313" key="7">
    <source>
        <dbReference type="EMBL" id="MFC3166598.1"/>
    </source>
</evidence>
<evidence type="ECO:0000259" key="6">
    <source>
        <dbReference type="PROSITE" id="PS51918"/>
    </source>
</evidence>
<dbReference type="PANTHER" id="PTHR43273:SF8">
    <property type="entry name" value="RADICAL SAM DOMAIN PROTEIN"/>
    <property type="match status" value="1"/>
</dbReference>
<keyword evidence="2" id="KW-0949">S-adenosyl-L-methionine</keyword>
<dbReference type="SFLD" id="SFLDG01072">
    <property type="entry name" value="dehydrogenase_like"/>
    <property type="match status" value="1"/>
</dbReference>
<dbReference type="SFLD" id="SFLDG01386">
    <property type="entry name" value="main_SPASM_domain-containing"/>
    <property type="match status" value="1"/>
</dbReference>
<dbReference type="PROSITE" id="PS51918">
    <property type="entry name" value="RADICAL_SAM"/>
    <property type="match status" value="1"/>
</dbReference>
<dbReference type="InterPro" id="IPR023867">
    <property type="entry name" value="Sulphatase_maturase_rSAM"/>
</dbReference>
<accession>A0ABV7IAN2</accession>
<evidence type="ECO:0000256" key="4">
    <source>
        <dbReference type="ARBA" id="ARBA00023004"/>
    </source>
</evidence>
<feature type="domain" description="Radical SAM core" evidence="6">
    <location>
        <begin position="1"/>
        <end position="235"/>
    </location>
</feature>
<dbReference type="PANTHER" id="PTHR43273">
    <property type="entry name" value="ANAEROBIC SULFATASE-MATURATING ENZYME HOMOLOG ASLB-RELATED"/>
    <property type="match status" value="1"/>
</dbReference>
<dbReference type="EMBL" id="JBHRTE010000004">
    <property type="protein sequence ID" value="MFC3166598.1"/>
    <property type="molecule type" value="Genomic_DNA"/>
</dbReference>
<dbReference type="InterPro" id="IPR007197">
    <property type="entry name" value="rSAM"/>
</dbReference>
<dbReference type="InterPro" id="IPR013785">
    <property type="entry name" value="Aldolase_TIM"/>
</dbReference>
<organism evidence="7 8">
    <name type="scientific">Paracoccus fontiphilus</name>
    <dbReference type="NCBI Taxonomy" id="1815556"/>
    <lineage>
        <taxon>Bacteria</taxon>
        <taxon>Pseudomonadati</taxon>
        <taxon>Pseudomonadota</taxon>
        <taxon>Alphaproteobacteria</taxon>
        <taxon>Rhodobacterales</taxon>
        <taxon>Paracoccaceae</taxon>
        <taxon>Paracoccus</taxon>
    </lineage>
</organism>
<keyword evidence="4" id="KW-0408">Iron</keyword>